<dbReference type="EMBL" id="BSFP01000047">
    <property type="protein sequence ID" value="GLL04627.1"/>
    <property type="molecule type" value="Genomic_DNA"/>
</dbReference>
<keyword evidence="1" id="KW-0560">Oxidoreductase</keyword>
<evidence type="ECO:0000256" key="1">
    <source>
        <dbReference type="ARBA" id="ARBA00023002"/>
    </source>
</evidence>
<dbReference type="SUPFAM" id="SSF56770">
    <property type="entry name" value="HydA/Nqo6-like"/>
    <property type="match status" value="1"/>
</dbReference>
<dbReference type="GO" id="GO:0016491">
    <property type="term" value="F:oxidoreductase activity"/>
    <property type="evidence" value="ECO:0007669"/>
    <property type="project" value="UniProtKB-KW"/>
</dbReference>
<sequence length="177" mass="19511">MTKIRLATTWLDGCSGCHMSFLDLDERLIDLADRVELVYSPLVDVKEYPAGVDVCLIEGAVSSEEDLRKVRTVRAHTKTLIAFGDCAVTTNVPGMRNTFGTAAVLRRAYQENATLNQQIPREFVPSLLPKVLPVHSVVTVDRFLPGCPPSADLIWQVLNELLTGAAPDPTIHPRFGR</sequence>
<reference evidence="3" key="1">
    <citation type="journal article" date="2014" name="Int. J. Syst. Evol. Microbiol.">
        <title>Complete genome sequence of Corynebacterium casei LMG S-19264T (=DSM 44701T), isolated from a smear-ripened cheese.</title>
        <authorList>
            <consortium name="US DOE Joint Genome Institute (JGI-PGF)"/>
            <person name="Walter F."/>
            <person name="Albersmeier A."/>
            <person name="Kalinowski J."/>
            <person name="Ruckert C."/>
        </authorList>
    </citation>
    <scope>NUCLEOTIDE SEQUENCE</scope>
    <source>
        <strain evidence="3">VKM Ac-1321</strain>
    </source>
</reference>
<dbReference type="AlphaFoldDB" id="A0A9W6KP08"/>
<protein>
    <submittedName>
        <fullName evidence="3">Oxidoreductase</fullName>
    </submittedName>
</protein>
<dbReference type="InterPro" id="IPR006137">
    <property type="entry name" value="NADH_UbQ_OxRdtase-like_20kDa"/>
</dbReference>
<organism evidence="3 4">
    <name type="scientific">Dactylosporangium matsuzakiense</name>
    <dbReference type="NCBI Taxonomy" id="53360"/>
    <lineage>
        <taxon>Bacteria</taxon>
        <taxon>Bacillati</taxon>
        <taxon>Actinomycetota</taxon>
        <taxon>Actinomycetes</taxon>
        <taxon>Micromonosporales</taxon>
        <taxon>Micromonosporaceae</taxon>
        <taxon>Dactylosporangium</taxon>
    </lineage>
</organism>
<feature type="domain" description="NADH:ubiquinone oxidoreductase-like 20kDa subunit" evidence="2">
    <location>
        <begin position="14"/>
        <end position="161"/>
    </location>
</feature>
<dbReference type="PANTHER" id="PTHR42845">
    <property type="entry name" value="COENZYME F420-REDUCING HYDROGENASE, GAMMA SUBUNIT"/>
    <property type="match status" value="1"/>
</dbReference>
<dbReference type="Proteomes" id="UP001143480">
    <property type="component" value="Unassembled WGS sequence"/>
</dbReference>
<dbReference type="PANTHER" id="PTHR42845:SF1">
    <property type="entry name" value="HYDROGENASE SMALL SUBUNIT"/>
    <property type="match status" value="1"/>
</dbReference>
<reference evidence="3" key="2">
    <citation type="submission" date="2023-01" db="EMBL/GenBank/DDBJ databases">
        <authorList>
            <person name="Sun Q."/>
            <person name="Evtushenko L."/>
        </authorList>
    </citation>
    <scope>NUCLEOTIDE SEQUENCE</scope>
    <source>
        <strain evidence="3">VKM Ac-1321</strain>
    </source>
</reference>
<name>A0A9W6KP08_9ACTN</name>
<dbReference type="GO" id="GO:0051536">
    <property type="term" value="F:iron-sulfur cluster binding"/>
    <property type="evidence" value="ECO:0007669"/>
    <property type="project" value="InterPro"/>
</dbReference>
<dbReference type="InterPro" id="IPR051349">
    <property type="entry name" value="Hydrogenase_assoc-protein"/>
</dbReference>
<gene>
    <name evidence="3" type="ORF">GCM10017581_063740</name>
</gene>
<evidence type="ECO:0000259" key="2">
    <source>
        <dbReference type="Pfam" id="PF01058"/>
    </source>
</evidence>
<dbReference type="Pfam" id="PF01058">
    <property type="entry name" value="Oxidored_q6"/>
    <property type="match status" value="1"/>
</dbReference>
<proteinExistence type="predicted"/>
<evidence type="ECO:0000313" key="3">
    <source>
        <dbReference type="EMBL" id="GLL04627.1"/>
    </source>
</evidence>
<comment type="caution">
    <text evidence="3">The sequence shown here is derived from an EMBL/GenBank/DDBJ whole genome shotgun (WGS) entry which is preliminary data.</text>
</comment>
<dbReference type="InterPro" id="IPR037024">
    <property type="entry name" value="NiFe_Hase_small_N_sf"/>
</dbReference>
<evidence type="ECO:0000313" key="4">
    <source>
        <dbReference type="Proteomes" id="UP001143480"/>
    </source>
</evidence>
<keyword evidence="4" id="KW-1185">Reference proteome</keyword>
<accession>A0A9W6KP08</accession>
<dbReference type="RefSeq" id="WP_271189713.1">
    <property type="nucleotide sequence ID" value="NZ_BSFP01000047.1"/>
</dbReference>
<dbReference type="Gene3D" id="3.40.50.700">
    <property type="entry name" value="NADH:ubiquinone oxidoreductase-like, 20kDa subunit"/>
    <property type="match status" value="1"/>
</dbReference>